<dbReference type="RefSeq" id="WP_136336948.1">
    <property type="nucleotide sequence ID" value="NZ_QXMP01000002.1"/>
</dbReference>
<protein>
    <recommendedName>
        <fullName evidence="4">DoxX family protein</fullName>
    </recommendedName>
</protein>
<name>A0A4S3LWV9_9FLAO</name>
<evidence type="ECO:0000313" key="2">
    <source>
        <dbReference type="EMBL" id="THD65664.1"/>
    </source>
</evidence>
<sequence>MNPWHLYLMALLYISAGIMHFLKSKWYIPIIPPRFPHKLLLVYLTGVLECYLGILLLLPSWKPMAITGIILMLILFLPVHIYMLYDQKFRKIFPRWLLWLRIPLQLVLMYWAYSYY</sequence>
<feature type="transmembrane region" description="Helical" evidence="1">
    <location>
        <begin position="6"/>
        <end position="28"/>
    </location>
</feature>
<organism evidence="2 3">
    <name type="scientific">Robertkochia marina</name>
    <dbReference type="NCBI Taxonomy" id="1227945"/>
    <lineage>
        <taxon>Bacteria</taxon>
        <taxon>Pseudomonadati</taxon>
        <taxon>Bacteroidota</taxon>
        <taxon>Flavobacteriia</taxon>
        <taxon>Flavobacteriales</taxon>
        <taxon>Flavobacteriaceae</taxon>
        <taxon>Robertkochia</taxon>
    </lineage>
</organism>
<keyword evidence="1" id="KW-1133">Transmembrane helix</keyword>
<evidence type="ECO:0000313" key="3">
    <source>
        <dbReference type="Proteomes" id="UP000305939"/>
    </source>
</evidence>
<keyword evidence="1" id="KW-0472">Membrane</keyword>
<proteinExistence type="predicted"/>
<gene>
    <name evidence="2" type="ORF">E7Z59_13810</name>
</gene>
<feature type="transmembrane region" description="Helical" evidence="1">
    <location>
        <begin position="96"/>
        <end position="113"/>
    </location>
</feature>
<dbReference type="PANTHER" id="PTHR36974">
    <property type="entry name" value="MEMBRANE PROTEIN-RELATED"/>
    <property type="match status" value="1"/>
</dbReference>
<feature type="transmembrane region" description="Helical" evidence="1">
    <location>
        <begin position="64"/>
        <end position="84"/>
    </location>
</feature>
<reference evidence="2 3" key="1">
    <citation type="submission" date="2019-04" db="EMBL/GenBank/DDBJ databases">
        <title>Draft genome sequence of Robertkochia marina CC-AMO-30D.</title>
        <authorList>
            <person name="Hameed A."/>
            <person name="Lin S.-Y."/>
            <person name="Shahina M."/>
            <person name="Lai W.-A."/>
            <person name="Young C.-C."/>
        </authorList>
    </citation>
    <scope>NUCLEOTIDE SEQUENCE [LARGE SCALE GENOMIC DNA]</scope>
    <source>
        <strain evidence="2 3">CC-AMO-30D</strain>
    </source>
</reference>
<dbReference type="EMBL" id="SSMC01000004">
    <property type="protein sequence ID" value="THD65664.1"/>
    <property type="molecule type" value="Genomic_DNA"/>
</dbReference>
<keyword evidence="3" id="KW-1185">Reference proteome</keyword>
<evidence type="ECO:0008006" key="4">
    <source>
        <dbReference type="Google" id="ProtNLM"/>
    </source>
</evidence>
<dbReference type="OrthoDB" id="327939at2"/>
<keyword evidence="1" id="KW-0812">Transmembrane</keyword>
<dbReference type="Proteomes" id="UP000305939">
    <property type="component" value="Unassembled WGS sequence"/>
</dbReference>
<evidence type="ECO:0000256" key="1">
    <source>
        <dbReference type="SAM" id="Phobius"/>
    </source>
</evidence>
<dbReference type="PANTHER" id="PTHR36974:SF1">
    <property type="entry name" value="DOXX FAMILY MEMBRANE PROTEIN"/>
    <property type="match status" value="1"/>
</dbReference>
<feature type="transmembrane region" description="Helical" evidence="1">
    <location>
        <begin position="40"/>
        <end position="58"/>
    </location>
</feature>
<accession>A0A4S3LWV9</accession>
<comment type="caution">
    <text evidence="2">The sequence shown here is derived from an EMBL/GenBank/DDBJ whole genome shotgun (WGS) entry which is preliminary data.</text>
</comment>
<dbReference type="AlphaFoldDB" id="A0A4S3LWV9"/>